<reference evidence="1 2" key="1">
    <citation type="journal article" date="2014" name="Nature">
        <title>An environmental bacterial taxon with a large and distinct metabolic repertoire.</title>
        <authorList>
            <person name="Wilson M.C."/>
            <person name="Mori T."/>
            <person name="Ruckert C."/>
            <person name="Uria A.R."/>
            <person name="Helf M.J."/>
            <person name="Takada K."/>
            <person name="Gernert C."/>
            <person name="Steffens U.A."/>
            <person name="Heycke N."/>
            <person name="Schmitt S."/>
            <person name="Rinke C."/>
            <person name="Helfrich E.J."/>
            <person name="Brachmann A.O."/>
            <person name="Gurgui C."/>
            <person name="Wakimoto T."/>
            <person name="Kracht M."/>
            <person name="Crusemann M."/>
            <person name="Hentschel U."/>
            <person name="Abe I."/>
            <person name="Matsunaga S."/>
            <person name="Kalinowski J."/>
            <person name="Takeyama H."/>
            <person name="Piel J."/>
        </authorList>
    </citation>
    <scope>NUCLEOTIDE SEQUENCE [LARGE SCALE GENOMIC DNA]</scope>
    <source>
        <strain evidence="2">TSY2</strain>
    </source>
</reference>
<keyword evidence="2" id="KW-1185">Reference proteome</keyword>
<evidence type="ECO:0000313" key="2">
    <source>
        <dbReference type="Proteomes" id="UP000019140"/>
    </source>
</evidence>
<protein>
    <submittedName>
        <fullName evidence="1">Uncharacterized protein</fullName>
    </submittedName>
</protein>
<sequence>MPKAMSITTIRKTFPDEWVMAQVTDVDDDDVPTAGVVLTHTPDEDTIFDAVKLHLTKYPNARLYTFFTGDIVPEGVNLAFPFG</sequence>
<proteinExistence type="predicted"/>
<name>W4MCJ8_9BACT</name>
<gene>
    <name evidence="1" type="ORF">ETSY2_11810</name>
</gene>
<organism evidence="1 2">
    <name type="scientific">Candidatus Entotheonella gemina</name>
    <dbReference type="NCBI Taxonomy" id="1429439"/>
    <lineage>
        <taxon>Bacteria</taxon>
        <taxon>Pseudomonadati</taxon>
        <taxon>Nitrospinota/Tectimicrobiota group</taxon>
        <taxon>Candidatus Tectimicrobiota</taxon>
        <taxon>Candidatus Entotheonellia</taxon>
        <taxon>Candidatus Entotheonellales</taxon>
        <taxon>Candidatus Entotheonellaceae</taxon>
        <taxon>Candidatus Entotheonella</taxon>
    </lineage>
</organism>
<comment type="caution">
    <text evidence="1">The sequence shown here is derived from an EMBL/GenBank/DDBJ whole genome shotgun (WGS) entry which is preliminary data.</text>
</comment>
<dbReference type="AlphaFoldDB" id="W4MCJ8"/>
<dbReference type="Proteomes" id="UP000019140">
    <property type="component" value="Unassembled WGS sequence"/>
</dbReference>
<evidence type="ECO:0000313" key="1">
    <source>
        <dbReference type="EMBL" id="ETX07337.1"/>
    </source>
</evidence>
<accession>W4MCJ8</accession>
<dbReference type="HOGENOM" id="CLU_2536333_0_0_7"/>
<dbReference type="EMBL" id="AZHX01000478">
    <property type="protein sequence ID" value="ETX07337.1"/>
    <property type="molecule type" value="Genomic_DNA"/>
</dbReference>